<dbReference type="SUPFAM" id="SSF51735">
    <property type="entry name" value="NAD(P)-binding Rossmann-fold domains"/>
    <property type="match status" value="1"/>
</dbReference>
<comment type="similarity">
    <text evidence="1">Belongs to the short-chain dehydrogenases/reductases (SDR) family.</text>
</comment>
<proteinExistence type="inferred from homology"/>
<gene>
    <name evidence="2" type="ORF">PCON_07823</name>
</gene>
<dbReference type="InterPro" id="IPR051468">
    <property type="entry name" value="Fungal_SecMetab_SDRs"/>
</dbReference>
<protein>
    <submittedName>
        <fullName evidence="2">Similar to C-factor acc. no. P21158</fullName>
    </submittedName>
</protein>
<dbReference type="InterPro" id="IPR036291">
    <property type="entry name" value="NAD(P)-bd_dom_sf"/>
</dbReference>
<dbReference type="EMBL" id="HF935400">
    <property type="protein sequence ID" value="CCX08234.1"/>
    <property type="molecule type" value="Genomic_DNA"/>
</dbReference>
<keyword evidence="3" id="KW-1185">Reference proteome</keyword>
<dbReference type="Gene3D" id="3.40.50.720">
    <property type="entry name" value="NAD(P)-binding Rossmann-like Domain"/>
    <property type="match status" value="1"/>
</dbReference>
<accession>U4KZW4</accession>
<name>U4KZW4_PYROM</name>
<dbReference type="GO" id="GO:0005737">
    <property type="term" value="C:cytoplasm"/>
    <property type="evidence" value="ECO:0007669"/>
    <property type="project" value="TreeGrafter"/>
</dbReference>
<sequence>MPFNLVLPSSRGQGLMISRALLKRTSLPLIATARRDHDKIKSAILSNLDDVDPSRVHVLHADVCDEPSLAAAASKIRELHPGSHAQYIFSSAGILHPERGPDHIDYELAKKTLEVNLLGTMMVMKHFHSFMPKSIEASKEGGFEGRIPVWVNFSARVGSIADNKKGGWYSYRASKAGVNAVTKSFDMWLGQHKMGMAVSYHPGTVKTALSKEFWDAPGIMEADVAAEKCLDVVMGLKKEQRARCWDWKGEVIEW</sequence>
<evidence type="ECO:0000313" key="3">
    <source>
        <dbReference type="Proteomes" id="UP000018144"/>
    </source>
</evidence>
<evidence type="ECO:0000313" key="2">
    <source>
        <dbReference type="EMBL" id="CCX08234.1"/>
    </source>
</evidence>
<dbReference type="Pfam" id="PF00106">
    <property type="entry name" value="adh_short"/>
    <property type="match status" value="1"/>
</dbReference>
<dbReference type="OrthoDB" id="5296at2759"/>
<evidence type="ECO:0000256" key="1">
    <source>
        <dbReference type="ARBA" id="ARBA00006484"/>
    </source>
</evidence>
<reference evidence="2 3" key="1">
    <citation type="journal article" date="2013" name="PLoS Genet.">
        <title>The genome and development-dependent transcriptomes of Pyronema confluens: a window into fungal evolution.</title>
        <authorList>
            <person name="Traeger S."/>
            <person name="Altegoer F."/>
            <person name="Freitag M."/>
            <person name="Gabaldon T."/>
            <person name="Kempken F."/>
            <person name="Kumar A."/>
            <person name="Marcet-Houben M."/>
            <person name="Poggeler S."/>
            <person name="Stajich J.E."/>
            <person name="Nowrousian M."/>
        </authorList>
    </citation>
    <scope>NUCLEOTIDE SEQUENCE [LARGE SCALE GENOMIC DNA]</scope>
    <source>
        <strain evidence="3">CBS 100304</strain>
        <tissue evidence="2">Vegetative mycelium</tissue>
    </source>
</reference>
<organism evidence="2 3">
    <name type="scientific">Pyronema omphalodes (strain CBS 100304)</name>
    <name type="common">Pyronema confluens</name>
    <dbReference type="NCBI Taxonomy" id="1076935"/>
    <lineage>
        <taxon>Eukaryota</taxon>
        <taxon>Fungi</taxon>
        <taxon>Dikarya</taxon>
        <taxon>Ascomycota</taxon>
        <taxon>Pezizomycotina</taxon>
        <taxon>Pezizomycetes</taxon>
        <taxon>Pezizales</taxon>
        <taxon>Pyronemataceae</taxon>
        <taxon>Pyronema</taxon>
    </lineage>
</organism>
<dbReference type="AlphaFoldDB" id="U4KZW4"/>
<dbReference type="InterPro" id="IPR002347">
    <property type="entry name" value="SDR_fam"/>
</dbReference>
<dbReference type="OMA" id="HRNVPKD"/>
<dbReference type="PANTHER" id="PTHR43544:SF12">
    <property type="entry name" value="NAD(P)-BINDING ROSSMANN-FOLD SUPERFAMILY PROTEIN"/>
    <property type="match status" value="1"/>
</dbReference>
<dbReference type="eggNOG" id="KOG1611">
    <property type="taxonomic scope" value="Eukaryota"/>
</dbReference>
<dbReference type="Proteomes" id="UP000018144">
    <property type="component" value="Unassembled WGS sequence"/>
</dbReference>
<dbReference type="GO" id="GO:0016491">
    <property type="term" value="F:oxidoreductase activity"/>
    <property type="evidence" value="ECO:0007669"/>
    <property type="project" value="TreeGrafter"/>
</dbReference>
<dbReference type="PANTHER" id="PTHR43544">
    <property type="entry name" value="SHORT-CHAIN DEHYDROGENASE/REDUCTASE"/>
    <property type="match status" value="1"/>
</dbReference>